<comment type="caution">
    <text evidence="1">The sequence shown here is derived from an EMBL/GenBank/DDBJ whole genome shotgun (WGS) entry which is preliminary data.</text>
</comment>
<dbReference type="EMBL" id="LODT01000037">
    <property type="protein sequence ID" value="KYQ90351.1"/>
    <property type="molecule type" value="Genomic_DNA"/>
</dbReference>
<dbReference type="STRING" id="361077.A0A151Z8U8"/>
<dbReference type="FunCoup" id="A0A151Z8U8">
    <property type="interactions" value="738"/>
</dbReference>
<dbReference type="OMA" id="KHINDEI"/>
<dbReference type="Pfam" id="PF10127">
    <property type="entry name" value="RlaP"/>
    <property type="match status" value="2"/>
</dbReference>
<dbReference type="AlphaFoldDB" id="A0A151Z8U8"/>
<keyword evidence="2" id="KW-1185">Reference proteome</keyword>
<protein>
    <submittedName>
        <fullName evidence="1">Uncharacterized protein</fullName>
    </submittedName>
</protein>
<dbReference type="InParanoid" id="A0A151Z8U8"/>
<dbReference type="Proteomes" id="UP000076078">
    <property type="component" value="Unassembled WGS sequence"/>
</dbReference>
<accession>A0A151Z8U8</accession>
<dbReference type="PANTHER" id="PTHR34817">
    <property type="entry name" value="NUCLEOTIDYLTRANSFERASE"/>
    <property type="match status" value="1"/>
</dbReference>
<dbReference type="InterPro" id="IPR018775">
    <property type="entry name" value="RlaP"/>
</dbReference>
<proteinExistence type="predicted"/>
<organism evidence="1 2">
    <name type="scientific">Tieghemostelium lacteum</name>
    <name type="common">Slime mold</name>
    <name type="synonym">Dictyostelium lacteum</name>
    <dbReference type="NCBI Taxonomy" id="361077"/>
    <lineage>
        <taxon>Eukaryota</taxon>
        <taxon>Amoebozoa</taxon>
        <taxon>Evosea</taxon>
        <taxon>Eumycetozoa</taxon>
        <taxon>Dictyostelia</taxon>
        <taxon>Dictyosteliales</taxon>
        <taxon>Raperosteliaceae</taxon>
        <taxon>Tieghemostelium</taxon>
    </lineage>
</organism>
<reference evidence="1 2" key="1">
    <citation type="submission" date="2015-12" db="EMBL/GenBank/DDBJ databases">
        <title>Dictyostelia acquired genes for synthesis and detection of signals that induce cell-type specialization by lateral gene transfer from prokaryotes.</title>
        <authorList>
            <person name="Gloeckner G."/>
            <person name="Schaap P."/>
        </authorList>
    </citation>
    <scope>NUCLEOTIDE SEQUENCE [LARGE SCALE GENOMIC DNA]</scope>
    <source>
        <strain evidence="1 2">TK</strain>
    </source>
</reference>
<evidence type="ECO:0000313" key="1">
    <source>
        <dbReference type="EMBL" id="KYQ90351.1"/>
    </source>
</evidence>
<dbReference type="PANTHER" id="PTHR34817:SF3">
    <property type="match status" value="1"/>
</dbReference>
<evidence type="ECO:0000313" key="2">
    <source>
        <dbReference type="Proteomes" id="UP000076078"/>
    </source>
</evidence>
<sequence>MEHLINKEIIIDDPNDRNQLLVLFQKTLDYFKCRDGSKLVFFSMIGSRAFNLNIESSDQDFLGIFELDIDRVLSLESYKSAMASTQNHRILATNNQISNSNPIESLVIITPDVSVHEIKQFCKFILTGIPKITESLYLDRYNITTQQWEIITKNRDSLFLTQVALDHYISTVKALVLSVKENVEGGKGRDSLNDRKNVFKQSYHAYRLLREMIMILKNKTIITRFQDDDPDRKLLLSIRQGQYTEQQCYDIISEKLKEFEVVHQQHRNSLVEKVDIHFLNNWLVSQRRQSIKESIARDGTSFSAFTFTESDNNLYKKGTEYLKQYNVDATLLYFGKSGSNLYNLIKDENNTNDQDYFGFFAAPTDQIVSLFPPIIKIDVPNNQLIPNEEYISVDLTPPPNKPSFGSKDAFAKGVLMYEIGYVMALLMNSSNRLTECLFVPNDDTSISYQSNAWIELKQQYTHFLNRNLAQQYWGLSKSEFQKITELQRKSKNGLVVMNWQEVSVKLHHIFRLLLDCNRIINGQTPIITYPSDNENRQFLISLKYPNQDITEVTTQPLLDQCKRELESTQKKVNQMKPFFRHEFLDTLNPWLIKLRKSL</sequence>
<dbReference type="OrthoDB" id="6103986at2759"/>
<gene>
    <name evidence="1" type="ORF">DLAC_08966</name>
</gene>
<name>A0A151Z8U8_TIELA</name>